<name>D3AXA1_HETP5</name>
<dbReference type="GeneID" id="31356263"/>
<dbReference type="Proteomes" id="UP000001396">
    <property type="component" value="Unassembled WGS sequence"/>
</dbReference>
<organism evidence="2 3">
    <name type="scientific">Heterostelium pallidum (strain ATCC 26659 / Pp 5 / PN500)</name>
    <name type="common">Cellular slime mold</name>
    <name type="synonym">Polysphondylium pallidum</name>
    <dbReference type="NCBI Taxonomy" id="670386"/>
    <lineage>
        <taxon>Eukaryota</taxon>
        <taxon>Amoebozoa</taxon>
        <taxon>Evosea</taxon>
        <taxon>Eumycetozoa</taxon>
        <taxon>Dictyostelia</taxon>
        <taxon>Acytosteliales</taxon>
        <taxon>Acytosteliaceae</taxon>
        <taxon>Heterostelium</taxon>
    </lineage>
</organism>
<keyword evidence="3" id="KW-1185">Reference proteome</keyword>
<dbReference type="FunCoup" id="D3AXA1">
    <property type="interactions" value="805"/>
</dbReference>
<dbReference type="OMA" id="VWNLHEH"/>
<dbReference type="EMBL" id="ADBJ01000003">
    <property type="protein sequence ID" value="EFA86170.1"/>
    <property type="molecule type" value="Genomic_DNA"/>
</dbReference>
<protein>
    <submittedName>
        <fullName evidence="2">Uncharacterized protein</fullName>
    </submittedName>
</protein>
<evidence type="ECO:0000256" key="1">
    <source>
        <dbReference type="SAM" id="SignalP"/>
    </source>
</evidence>
<evidence type="ECO:0000313" key="2">
    <source>
        <dbReference type="EMBL" id="EFA86170.1"/>
    </source>
</evidence>
<dbReference type="AlphaFoldDB" id="D3AXA1"/>
<reference evidence="2 3" key="1">
    <citation type="journal article" date="2011" name="Genome Res.">
        <title>Phylogeny-wide analysis of social amoeba genomes highlights ancient origins for complex intercellular communication.</title>
        <authorList>
            <person name="Heidel A.J."/>
            <person name="Lawal H.M."/>
            <person name="Felder M."/>
            <person name="Schilde C."/>
            <person name="Helps N.R."/>
            <person name="Tunggal B."/>
            <person name="Rivero F."/>
            <person name="John U."/>
            <person name="Schleicher M."/>
            <person name="Eichinger L."/>
            <person name="Platzer M."/>
            <person name="Noegel A.A."/>
            <person name="Schaap P."/>
            <person name="Gloeckner G."/>
        </authorList>
    </citation>
    <scope>NUCLEOTIDE SEQUENCE [LARGE SCALE GENOMIC DNA]</scope>
    <source>
        <strain evidence="3">ATCC 26659 / Pp 5 / PN500</strain>
    </source>
</reference>
<dbReference type="PANTHER" id="PTHR38739">
    <property type="match status" value="1"/>
</dbReference>
<dbReference type="InterPro" id="IPR021837">
    <property type="entry name" value="CfaA/B/C"/>
</dbReference>
<dbReference type="RefSeq" id="XP_020438275.1">
    <property type="nucleotide sequence ID" value="XM_020571752.1"/>
</dbReference>
<dbReference type="PANTHER" id="PTHR38739:SF2">
    <property type="match status" value="1"/>
</dbReference>
<proteinExistence type="predicted"/>
<evidence type="ECO:0000313" key="3">
    <source>
        <dbReference type="Proteomes" id="UP000001396"/>
    </source>
</evidence>
<sequence>MKSQLSFIALFVLLCCSIVQSVVYLEMTPYADDNCTKENGISGVGYAFIANQCFGVGDTAPGAKNFFVTIGGNNENATITTYKNYDPTCQDAIPDAYITYENGGCYRAPTYANQYYYVVNNFVRVTIVENPQAIPLYGRRFTTFGDSQCSSNPQWYYFYTNGTTFTNGQETSTFYCTENNSFLDVCNKGDPSSCQTYIQNQECYRDVWNLHEHNYFLSSC</sequence>
<comment type="caution">
    <text evidence="2">The sequence shown here is derived from an EMBL/GenBank/DDBJ whole genome shotgun (WGS) entry which is preliminary data.</text>
</comment>
<gene>
    <name evidence="2" type="ORF">PPL_00732</name>
</gene>
<dbReference type="InParanoid" id="D3AXA1"/>
<dbReference type="Pfam" id="PF11912">
    <property type="entry name" value="CfaA_B_C"/>
    <property type="match status" value="1"/>
</dbReference>
<accession>D3AXA1</accession>
<feature type="signal peptide" evidence="1">
    <location>
        <begin position="1"/>
        <end position="21"/>
    </location>
</feature>
<feature type="chain" id="PRO_5003041113" evidence="1">
    <location>
        <begin position="22"/>
        <end position="220"/>
    </location>
</feature>
<keyword evidence="1" id="KW-0732">Signal</keyword>